<feature type="transmembrane region" description="Helical" evidence="1">
    <location>
        <begin position="187"/>
        <end position="205"/>
    </location>
</feature>
<dbReference type="GO" id="GO:0016020">
    <property type="term" value="C:membrane"/>
    <property type="evidence" value="ECO:0007669"/>
    <property type="project" value="InterPro"/>
</dbReference>
<protein>
    <recommendedName>
        <fullName evidence="3">Ammonia monooxygenase</fullName>
    </recommendedName>
</protein>
<evidence type="ECO:0008006" key="3">
    <source>
        <dbReference type="Google" id="ProtNLM"/>
    </source>
</evidence>
<dbReference type="PANTHER" id="PTHR38457:SF1">
    <property type="entry name" value="REGULATOR ABRB-RELATED"/>
    <property type="match status" value="1"/>
</dbReference>
<dbReference type="PANTHER" id="PTHR38457">
    <property type="entry name" value="REGULATOR ABRB-RELATED"/>
    <property type="match status" value="1"/>
</dbReference>
<feature type="transmembrane region" description="Helical" evidence="1">
    <location>
        <begin position="265"/>
        <end position="286"/>
    </location>
</feature>
<dbReference type="AlphaFoldDB" id="A0A644W962"/>
<sequence>MNLLLLVLLHVVGALGGLLLRKLRLPAGALVGAMLGVMIFNSFTTLVPSYPHELRILVQIVSGLVIGTRFSRSDVQSLRTMALPVIVLVTVLLATNLVFAFLMEHFTSLSFMTSFFACAPGGVSDLALVATDFGAVMEHVALLQLFRLTLVIIVFPPMIRAMLKIKQPGNHLDQREIPRANKQTKSLRHYALTFLCALAGGLLLYVLKIPAGAILGSIVAVAILNVARQNAVYPSSVKVLVQIFAGTYIGSKITAQTFLEVNILLVPSFILTLELFVMAFLTAYILHKVCRMDWATALFSSTPGGIQEMGLISDELGLQTPKIVLMHTFRILAVLGVLPVLAGLFG</sequence>
<dbReference type="PIRSF" id="PIRSF038991">
    <property type="entry name" value="Protein_AbrB"/>
    <property type="match status" value="1"/>
</dbReference>
<dbReference type="Pfam" id="PF05145">
    <property type="entry name" value="AbrB"/>
    <property type="match status" value="2"/>
</dbReference>
<dbReference type="NCBIfam" id="TIGR03082">
    <property type="entry name" value="Gneg_AbrB_dup"/>
    <property type="match status" value="2"/>
</dbReference>
<name>A0A644W962_9ZZZZ</name>
<dbReference type="InterPro" id="IPR007820">
    <property type="entry name" value="AbrB_fam"/>
</dbReference>
<dbReference type="InterPro" id="IPR017516">
    <property type="entry name" value="AbrB_dup"/>
</dbReference>
<gene>
    <name evidence="2" type="ORF">SDC9_46589</name>
</gene>
<feature type="transmembrane region" description="Helical" evidence="1">
    <location>
        <begin position="323"/>
        <end position="345"/>
    </location>
</feature>
<keyword evidence="1" id="KW-1133">Transmembrane helix</keyword>
<comment type="caution">
    <text evidence="2">The sequence shown here is derived from an EMBL/GenBank/DDBJ whole genome shotgun (WGS) entry which is preliminary data.</text>
</comment>
<keyword evidence="1" id="KW-0812">Transmembrane</keyword>
<dbReference type="GO" id="GO:0010468">
    <property type="term" value="P:regulation of gene expression"/>
    <property type="evidence" value="ECO:0007669"/>
    <property type="project" value="InterPro"/>
</dbReference>
<feature type="transmembrane region" description="Helical" evidence="1">
    <location>
        <begin position="239"/>
        <end position="259"/>
    </location>
</feature>
<dbReference type="EMBL" id="VSSQ01000725">
    <property type="protein sequence ID" value="MPM00365.1"/>
    <property type="molecule type" value="Genomic_DNA"/>
</dbReference>
<feature type="transmembrane region" description="Helical" evidence="1">
    <location>
        <begin position="141"/>
        <end position="159"/>
    </location>
</feature>
<feature type="transmembrane region" description="Helical" evidence="1">
    <location>
        <begin position="82"/>
        <end position="102"/>
    </location>
</feature>
<reference evidence="2" key="1">
    <citation type="submission" date="2019-08" db="EMBL/GenBank/DDBJ databases">
        <authorList>
            <person name="Kucharzyk K."/>
            <person name="Murdoch R.W."/>
            <person name="Higgins S."/>
            <person name="Loffler F."/>
        </authorList>
    </citation>
    <scope>NUCLEOTIDE SEQUENCE</scope>
</reference>
<evidence type="ECO:0000313" key="2">
    <source>
        <dbReference type="EMBL" id="MPM00365.1"/>
    </source>
</evidence>
<accession>A0A644W962</accession>
<feature type="transmembrane region" description="Helical" evidence="1">
    <location>
        <begin position="109"/>
        <end position="129"/>
    </location>
</feature>
<proteinExistence type="predicted"/>
<feature type="transmembrane region" description="Helical" evidence="1">
    <location>
        <begin position="26"/>
        <end position="47"/>
    </location>
</feature>
<keyword evidence="1" id="KW-0472">Membrane</keyword>
<evidence type="ECO:0000256" key="1">
    <source>
        <dbReference type="SAM" id="Phobius"/>
    </source>
</evidence>
<organism evidence="2">
    <name type="scientific">bioreactor metagenome</name>
    <dbReference type="NCBI Taxonomy" id="1076179"/>
    <lineage>
        <taxon>unclassified sequences</taxon>
        <taxon>metagenomes</taxon>
        <taxon>ecological metagenomes</taxon>
    </lineage>
</organism>